<evidence type="ECO:0000313" key="2">
    <source>
        <dbReference type="Proteomes" id="UP001207468"/>
    </source>
</evidence>
<keyword evidence="2" id="KW-1185">Reference proteome</keyword>
<organism evidence="1 2">
    <name type="scientific">Russula earlei</name>
    <dbReference type="NCBI Taxonomy" id="71964"/>
    <lineage>
        <taxon>Eukaryota</taxon>
        <taxon>Fungi</taxon>
        <taxon>Dikarya</taxon>
        <taxon>Basidiomycota</taxon>
        <taxon>Agaricomycotina</taxon>
        <taxon>Agaricomycetes</taxon>
        <taxon>Russulales</taxon>
        <taxon>Russulaceae</taxon>
        <taxon>Russula</taxon>
    </lineage>
</organism>
<protein>
    <submittedName>
        <fullName evidence="1">Uncharacterized protein</fullName>
    </submittedName>
</protein>
<accession>A0ACC0U4L5</accession>
<reference evidence="1" key="1">
    <citation type="submission" date="2021-03" db="EMBL/GenBank/DDBJ databases">
        <title>Evolutionary priming and transition to the ectomycorrhizal habit in an iconic lineage of mushroom-forming fungi: is preadaptation a requirement?</title>
        <authorList>
            <consortium name="DOE Joint Genome Institute"/>
            <person name="Looney B.P."/>
            <person name="Miyauchi S."/>
            <person name="Morin E."/>
            <person name="Drula E."/>
            <person name="Courty P.E."/>
            <person name="Chicoki N."/>
            <person name="Fauchery L."/>
            <person name="Kohler A."/>
            <person name="Kuo A."/>
            <person name="LaButti K."/>
            <person name="Pangilinan J."/>
            <person name="Lipzen A."/>
            <person name="Riley R."/>
            <person name="Andreopoulos W."/>
            <person name="He G."/>
            <person name="Johnson J."/>
            <person name="Barry K.W."/>
            <person name="Grigoriev I.V."/>
            <person name="Nagy L."/>
            <person name="Hibbett D."/>
            <person name="Henrissat B."/>
            <person name="Matheny P.B."/>
            <person name="Labbe J."/>
            <person name="Martin A.F."/>
        </authorList>
    </citation>
    <scope>NUCLEOTIDE SEQUENCE</scope>
    <source>
        <strain evidence="1">BPL698</strain>
    </source>
</reference>
<gene>
    <name evidence="1" type="ORF">F5148DRAFT_1313503</name>
</gene>
<sequence length="441" mass="49041">MSFTSYAQTKTGQICFIRQTGYVGSAVNFKAYIDDTLACKLKNKTYSLHAVSAGEHTVRAQNSGLSSPKKSAPFKVTVEAGKITYVDVVWANDVSCQEITKNSAEAKLKTLKQNTKCSTAQVIAQATTQRTAGDSGWIERFDGITLKAAIINTSETLIAQGDSFKQVVKPNPSEVLRLYVNYRLISFYINYIPHSLDGNNDDAEKGTSKGIGLGTTLYLHHWFTELDFSHIKGYYLDNTKDFRPGWQPGDPYIQVPDLYTTSYQVAIGYNTNNRLSLPAVSSQTERQLRSAGAFIPRVNLRHYIIDDRTPGPYATQKSYHTQALLGAGYQYTFVVQHALYLMGGFTPSFGYIFSKVHTRYSTGDESFLNKGPIYQWDAKLGFGYNGRHFFAGSFLSATSATYAQGLTTAVSGDAAVYLQLFAGIRFNAPRFIRKTFDNLFH</sequence>
<name>A0ACC0U4L5_9AGAM</name>
<dbReference type="EMBL" id="JAGFNK010000160">
    <property type="protein sequence ID" value="KAI9463064.1"/>
    <property type="molecule type" value="Genomic_DNA"/>
</dbReference>
<proteinExistence type="predicted"/>
<evidence type="ECO:0000313" key="1">
    <source>
        <dbReference type="EMBL" id="KAI9463064.1"/>
    </source>
</evidence>
<dbReference type="Proteomes" id="UP001207468">
    <property type="component" value="Unassembled WGS sequence"/>
</dbReference>
<comment type="caution">
    <text evidence="1">The sequence shown here is derived from an EMBL/GenBank/DDBJ whole genome shotgun (WGS) entry which is preliminary data.</text>
</comment>